<organism evidence="1 2">
    <name type="scientific">Puccinia coronata f. sp. avenae</name>
    <dbReference type="NCBI Taxonomy" id="200324"/>
    <lineage>
        <taxon>Eukaryota</taxon>
        <taxon>Fungi</taxon>
        <taxon>Dikarya</taxon>
        <taxon>Basidiomycota</taxon>
        <taxon>Pucciniomycotina</taxon>
        <taxon>Pucciniomycetes</taxon>
        <taxon>Pucciniales</taxon>
        <taxon>Pucciniaceae</taxon>
        <taxon>Puccinia</taxon>
    </lineage>
</organism>
<reference evidence="1 2" key="1">
    <citation type="submission" date="2017-11" db="EMBL/GenBank/DDBJ databases">
        <title>De novo assembly and phasing of dikaryotic genomes from two isolates of Puccinia coronata f. sp. avenae, the causal agent of oat crown rust.</title>
        <authorList>
            <person name="Miller M.E."/>
            <person name="Zhang Y."/>
            <person name="Omidvar V."/>
            <person name="Sperschneider J."/>
            <person name="Schwessinger B."/>
            <person name="Raley C."/>
            <person name="Palmer J.M."/>
            <person name="Garnica D."/>
            <person name="Upadhyaya N."/>
            <person name="Rathjen J."/>
            <person name="Taylor J.M."/>
            <person name="Park R.F."/>
            <person name="Dodds P.N."/>
            <person name="Hirsch C.D."/>
            <person name="Kianian S.F."/>
            <person name="Figueroa M."/>
        </authorList>
    </citation>
    <scope>NUCLEOTIDE SEQUENCE [LARGE SCALE GENOMIC DNA]</scope>
    <source>
        <strain evidence="1">12SD80</strain>
    </source>
</reference>
<dbReference type="AlphaFoldDB" id="A0A2N5RYB9"/>
<protein>
    <recommendedName>
        <fullName evidence="3">C2H2-type domain-containing protein</fullName>
    </recommendedName>
</protein>
<evidence type="ECO:0008006" key="3">
    <source>
        <dbReference type="Google" id="ProtNLM"/>
    </source>
</evidence>
<dbReference type="PANTHER" id="PTHR31912">
    <property type="entry name" value="IP13529P"/>
    <property type="match status" value="1"/>
</dbReference>
<dbReference type="Proteomes" id="UP000235392">
    <property type="component" value="Unassembled WGS sequence"/>
</dbReference>
<sequence length="338" mass="38178">MSGQPLSIIKNRTEFPSAAVPREMTDHTGFDRTGSGSAAIYVCNACGSRSMKEKQIPVHRKLARHQNNVKNARLPVPEQENNDELPPIHNRVLNVGVSEVNDIEMDSGLNSTPEDYLHNVSEMENDIEEERQTNAAELREALDRIGEMTREDFFDVSGTGITGTDGNIDWTELIYDGMQEEMQEDAHDEANCDKSHEGVSEGENVWFPFKNKMELVGSLLIGYSRHIISRAVYEHIQVTLRSLCDLSLPSWSTVRRAQARIRKFLDIDIQISSSIWGTPCVSLGVKNIIQKELCNPHVAPHLEFYPEDPYGNNCYRLSQSQKWREDFSPSALSRASNN</sequence>
<proteinExistence type="predicted"/>
<evidence type="ECO:0000313" key="1">
    <source>
        <dbReference type="EMBL" id="PLW05981.1"/>
    </source>
</evidence>
<evidence type="ECO:0000313" key="2">
    <source>
        <dbReference type="Proteomes" id="UP000235392"/>
    </source>
</evidence>
<name>A0A2N5RYB9_9BASI</name>
<accession>A0A2N5RYB9</accession>
<gene>
    <name evidence="1" type="ORF">PCASD_24427</name>
</gene>
<dbReference type="EMBL" id="PGCI01001269">
    <property type="protein sequence ID" value="PLW05981.1"/>
    <property type="molecule type" value="Genomic_DNA"/>
</dbReference>
<dbReference type="PANTHER" id="PTHR31912:SF34">
    <property type="entry name" value="NOTOCHORD-RELATED PROTEIN"/>
    <property type="match status" value="1"/>
</dbReference>
<comment type="caution">
    <text evidence="1">The sequence shown here is derived from an EMBL/GenBank/DDBJ whole genome shotgun (WGS) entry which is preliminary data.</text>
</comment>